<keyword evidence="3" id="KW-1185">Reference proteome</keyword>
<feature type="region of interest" description="Disordered" evidence="1">
    <location>
        <begin position="117"/>
        <end position="143"/>
    </location>
</feature>
<evidence type="ECO:0000256" key="1">
    <source>
        <dbReference type="SAM" id="MobiDB-lite"/>
    </source>
</evidence>
<dbReference type="EMBL" id="GL449777">
    <property type="protein sequence ID" value="EFN82014.1"/>
    <property type="molecule type" value="Genomic_DNA"/>
</dbReference>
<evidence type="ECO:0000313" key="3">
    <source>
        <dbReference type="Proteomes" id="UP000008237"/>
    </source>
</evidence>
<name>E2BQL6_HARSA</name>
<reference evidence="2 3" key="1">
    <citation type="journal article" date="2010" name="Science">
        <title>Genomic comparison of the ants Camponotus floridanus and Harpegnathos saltator.</title>
        <authorList>
            <person name="Bonasio R."/>
            <person name="Zhang G."/>
            <person name="Ye C."/>
            <person name="Mutti N.S."/>
            <person name="Fang X."/>
            <person name="Qin N."/>
            <person name="Donahue G."/>
            <person name="Yang P."/>
            <person name="Li Q."/>
            <person name="Li C."/>
            <person name="Zhang P."/>
            <person name="Huang Z."/>
            <person name="Berger S.L."/>
            <person name="Reinberg D."/>
            <person name="Wang J."/>
            <person name="Liebig J."/>
        </authorList>
    </citation>
    <scope>NUCLEOTIDE SEQUENCE [LARGE SCALE GENOMIC DNA]</scope>
    <source>
        <strain evidence="2 3">R22 G/1</strain>
    </source>
</reference>
<proteinExistence type="predicted"/>
<dbReference type="Proteomes" id="UP000008237">
    <property type="component" value="Unassembled WGS sequence"/>
</dbReference>
<dbReference type="InParanoid" id="E2BQL6"/>
<feature type="region of interest" description="Disordered" evidence="1">
    <location>
        <begin position="41"/>
        <end position="102"/>
    </location>
</feature>
<accession>E2BQL6</accession>
<evidence type="ECO:0000313" key="2">
    <source>
        <dbReference type="EMBL" id="EFN82014.1"/>
    </source>
</evidence>
<feature type="compositionally biased region" description="Basic and acidic residues" evidence="1">
    <location>
        <begin position="134"/>
        <end position="143"/>
    </location>
</feature>
<organism evidence="3">
    <name type="scientific">Harpegnathos saltator</name>
    <name type="common">Jerdon's jumping ant</name>
    <dbReference type="NCBI Taxonomy" id="610380"/>
    <lineage>
        <taxon>Eukaryota</taxon>
        <taxon>Metazoa</taxon>
        <taxon>Ecdysozoa</taxon>
        <taxon>Arthropoda</taxon>
        <taxon>Hexapoda</taxon>
        <taxon>Insecta</taxon>
        <taxon>Pterygota</taxon>
        <taxon>Neoptera</taxon>
        <taxon>Endopterygota</taxon>
        <taxon>Hymenoptera</taxon>
        <taxon>Apocrita</taxon>
        <taxon>Aculeata</taxon>
        <taxon>Formicoidea</taxon>
        <taxon>Formicidae</taxon>
        <taxon>Ponerinae</taxon>
        <taxon>Ponerini</taxon>
        <taxon>Harpegnathos</taxon>
    </lineage>
</organism>
<protein>
    <submittedName>
        <fullName evidence="2">Uncharacterized protein</fullName>
    </submittedName>
</protein>
<feature type="compositionally biased region" description="Basic and acidic residues" evidence="1">
    <location>
        <begin position="80"/>
        <end position="102"/>
    </location>
</feature>
<sequence length="143" mass="15930">MSQTTIFKSLPKTMKNQEILYILSIRKMHAEAMPARPMRPLRTCQLSRRPCGPRGPVRSYSGTLKGLVSRTSGGKPLPLRPERSCGVPKRDPRKIWSQDLGRETGLTSAATVMPNWSPYGSGTSVVKESGVARYRHESRSPLH</sequence>
<dbReference type="AlphaFoldDB" id="E2BQL6"/>
<gene>
    <name evidence="2" type="ORF">EAI_17231</name>
</gene>